<feature type="region of interest" description="Disordered" evidence="2">
    <location>
        <begin position="1"/>
        <end position="25"/>
    </location>
</feature>
<evidence type="ECO:0000313" key="4">
    <source>
        <dbReference type="Proteomes" id="UP001055712"/>
    </source>
</evidence>
<sequence>MAAARQLIAPTAAPSTFAPSRQPLRSAAPLKWRARAKEGGEPVVSEDVLARLRAAEEETQRLRKELAASQAVASAATSVDAAAADDMKPASRIDGGDLRRETLFSVESRQRNWLSENDVSFFTGGGPSESDGTDAAGAEEKEVVKRRLLLGLLASAGLGAFALVPTQQLQIGKPSKPLFFYLVPLLRSQQLLVEAEQLVPEGDLPALKALLQRILGSPNNLQQNLRDAAACLPSARQVEQAESIGRDVFEYVQQIDYDKYYETMRGAARDGSALKQYYDFSLNSAKAAQSKLRDFLALMPLEQREAAATQLASMPF</sequence>
<feature type="coiled-coil region" evidence="1">
    <location>
        <begin position="45"/>
        <end position="72"/>
    </location>
</feature>
<name>A0A9D4YYF5_CHLVU</name>
<protein>
    <submittedName>
        <fullName evidence="3">Uncharacterized protein</fullName>
    </submittedName>
</protein>
<feature type="compositionally biased region" description="Low complexity" evidence="2">
    <location>
        <begin position="9"/>
        <end position="20"/>
    </location>
</feature>
<keyword evidence="1" id="KW-0175">Coiled coil</keyword>
<dbReference type="EMBL" id="SIDB01000005">
    <property type="protein sequence ID" value="KAI3432252.1"/>
    <property type="molecule type" value="Genomic_DNA"/>
</dbReference>
<proteinExistence type="predicted"/>
<reference evidence="3" key="2">
    <citation type="submission" date="2020-11" db="EMBL/GenBank/DDBJ databases">
        <authorList>
            <person name="Cecchin M."/>
            <person name="Marcolungo L."/>
            <person name="Rossato M."/>
            <person name="Girolomoni L."/>
            <person name="Cosentino E."/>
            <person name="Cuine S."/>
            <person name="Li-Beisson Y."/>
            <person name="Delledonne M."/>
            <person name="Ballottari M."/>
        </authorList>
    </citation>
    <scope>NUCLEOTIDE SEQUENCE</scope>
    <source>
        <strain evidence="3">211/11P</strain>
        <tissue evidence="3">Whole cell</tissue>
    </source>
</reference>
<evidence type="ECO:0000256" key="1">
    <source>
        <dbReference type="SAM" id="Coils"/>
    </source>
</evidence>
<dbReference type="OrthoDB" id="2017163at2759"/>
<gene>
    <name evidence="3" type="ORF">D9Q98_003813</name>
</gene>
<keyword evidence="4" id="KW-1185">Reference proteome</keyword>
<evidence type="ECO:0000313" key="3">
    <source>
        <dbReference type="EMBL" id="KAI3432252.1"/>
    </source>
</evidence>
<accession>A0A9D4YYF5</accession>
<reference evidence="3" key="1">
    <citation type="journal article" date="2019" name="Plant J.">
        <title>Chlorella vulgaris genome assembly and annotation reveals the molecular basis for metabolic acclimation to high light conditions.</title>
        <authorList>
            <person name="Cecchin M."/>
            <person name="Marcolungo L."/>
            <person name="Rossato M."/>
            <person name="Girolomoni L."/>
            <person name="Cosentino E."/>
            <person name="Cuine S."/>
            <person name="Li-Beisson Y."/>
            <person name="Delledonne M."/>
            <person name="Ballottari M."/>
        </authorList>
    </citation>
    <scope>NUCLEOTIDE SEQUENCE</scope>
    <source>
        <strain evidence="3">211/11P</strain>
    </source>
</reference>
<dbReference type="Proteomes" id="UP001055712">
    <property type="component" value="Unassembled WGS sequence"/>
</dbReference>
<dbReference type="AlphaFoldDB" id="A0A9D4YYF5"/>
<evidence type="ECO:0000256" key="2">
    <source>
        <dbReference type="SAM" id="MobiDB-lite"/>
    </source>
</evidence>
<organism evidence="3 4">
    <name type="scientific">Chlorella vulgaris</name>
    <name type="common">Green alga</name>
    <dbReference type="NCBI Taxonomy" id="3077"/>
    <lineage>
        <taxon>Eukaryota</taxon>
        <taxon>Viridiplantae</taxon>
        <taxon>Chlorophyta</taxon>
        <taxon>core chlorophytes</taxon>
        <taxon>Trebouxiophyceae</taxon>
        <taxon>Chlorellales</taxon>
        <taxon>Chlorellaceae</taxon>
        <taxon>Chlorella clade</taxon>
        <taxon>Chlorella</taxon>
    </lineage>
</organism>
<comment type="caution">
    <text evidence="3">The sequence shown here is derived from an EMBL/GenBank/DDBJ whole genome shotgun (WGS) entry which is preliminary data.</text>
</comment>